<keyword evidence="5" id="KW-1185">Reference proteome</keyword>
<reference evidence="4 5" key="1">
    <citation type="journal article" date="2024" name="Insects">
        <title>An Improved Chromosome-Level Genome Assembly of the Firefly Pyrocoelia pectoralis.</title>
        <authorList>
            <person name="Fu X."/>
            <person name="Meyer-Rochow V.B."/>
            <person name="Ballantyne L."/>
            <person name="Zhu X."/>
        </authorList>
    </citation>
    <scope>NUCLEOTIDE SEQUENCE [LARGE SCALE GENOMIC DNA]</scope>
    <source>
        <strain evidence="4">XCY_ONT2</strain>
    </source>
</reference>
<dbReference type="EMBL" id="JAVRBK010000010">
    <property type="protein sequence ID" value="KAK5638412.1"/>
    <property type="molecule type" value="Genomic_DNA"/>
</dbReference>
<evidence type="ECO:0000313" key="4">
    <source>
        <dbReference type="EMBL" id="KAK5638412.1"/>
    </source>
</evidence>
<dbReference type="GO" id="GO:0005737">
    <property type="term" value="C:cytoplasm"/>
    <property type="evidence" value="ECO:0007669"/>
    <property type="project" value="TreeGrafter"/>
</dbReference>
<dbReference type="SUPFAM" id="SSF51735">
    <property type="entry name" value="NAD(P)-binding Rossmann-fold domains"/>
    <property type="match status" value="1"/>
</dbReference>
<protein>
    <submittedName>
        <fullName evidence="4">Uncharacterized protein</fullName>
    </submittedName>
</protein>
<dbReference type="Proteomes" id="UP001329430">
    <property type="component" value="Chromosome 10"/>
</dbReference>
<proteinExistence type="inferred from homology"/>
<evidence type="ECO:0000313" key="5">
    <source>
        <dbReference type="Proteomes" id="UP001329430"/>
    </source>
</evidence>
<dbReference type="AlphaFoldDB" id="A0AAN7UYR2"/>
<name>A0AAN7UYR2_9COLE</name>
<dbReference type="InterPro" id="IPR036291">
    <property type="entry name" value="NAD(P)-bd_dom_sf"/>
</dbReference>
<dbReference type="Gene3D" id="3.40.50.720">
    <property type="entry name" value="NAD(P)-binding Rossmann-like Domain"/>
    <property type="match status" value="1"/>
</dbReference>
<comment type="caution">
    <text evidence="4">The sequence shown here is derived from an EMBL/GenBank/DDBJ whole genome shotgun (WGS) entry which is preliminary data.</text>
</comment>
<dbReference type="PANTHER" id="PTHR44229">
    <property type="entry name" value="15-HYDROXYPROSTAGLANDIN DEHYDROGENASE [NAD(+)]"/>
    <property type="match status" value="1"/>
</dbReference>
<sequence>MYKIGGKVGMVTGGASGIGALTARELLKAGLRGVTILDVNEDAGLKLVDKLNKEFGKGKAIFIYADVSVRKQFDDAFKKTIDVFGNLDILVNNAAVRREGDWEKHIAVNLTGTVNGTILAYDHYLPLYKSGDEAVILNISSIAGLYSYPAVPIYAATKSGIIGLTRSLGSDIHYKQTKIKVIAVCPGYTRTAGIIRNEDDFLGSTFFDIFKDSNKDAPVAQPPIAVSKGIVEIVKKGGGGSVWIVEGSKLPYEMDLPKNNEISSKVT</sequence>
<dbReference type="InterPro" id="IPR002347">
    <property type="entry name" value="SDR_fam"/>
</dbReference>
<accession>A0AAN7UYR2</accession>
<evidence type="ECO:0000256" key="1">
    <source>
        <dbReference type="ARBA" id="ARBA00006484"/>
    </source>
</evidence>
<dbReference type="Pfam" id="PF00106">
    <property type="entry name" value="adh_short"/>
    <property type="match status" value="1"/>
</dbReference>
<dbReference type="PROSITE" id="PS00061">
    <property type="entry name" value="ADH_SHORT"/>
    <property type="match status" value="1"/>
</dbReference>
<organism evidence="4 5">
    <name type="scientific">Pyrocoelia pectoralis</name>
    <dbReference type="NCBI Taxonomy" id="417401"/>
    <lineage>
        <taxon>Eukaryota</taxon>
        <taxon>Metazoa</taxon>
        <taxon>Ecdysozoa</taxon>
        <taxon>Arthropoda</taxon>
        <taxon>Hexapoda</taxon>
        <taxon>Insecta</taxon>
        <taxon>Pterygota</taxon>
        <taxon>Neoptera</taxon>
        <taxon>Endopterygota</taxon>
        <taxon>Coleoptera</taxon>
        <taxon>Polyphaga</taxon>
        <taxon>Elateriformia</taxon>
        <taxon>Elateroidea</taxon>
        <taxon>Lampyridae</taxon>
        <taxon>Lampyrinae</taxon>
        <taxon>Pyrocoelia</taxon>
    </lineage>
</organism>
<dbReference type="InterPro" id="IPR020904">
    <property type="entry name" value="Sc_DH/Rdtase_CS"/>
</dbReference>
<comment type="similarity">
    <text evidence="1 3">Belongs to the short-chain dehydrogenases/reductases (SDR) family.</text>
</comment>
<evidence type="ECO:0000256" key="2">
    <source>
        <dbReference type="ARBA" id="ARBA00023002"/>
    </source>
</evidence>
<dbReference type="PRINTS" id="PR00080">
    <property type="entry name" value="SDRFAMILY"/>
</dbReference>
<dbReference type="GO" id="GO:0016616">
    <property type="term" value="F:oxidoreductase activity, acting on the CH-OH group of donors, NAD or NADP as acceptor"/>
    <property type="evidence" value="ECO:0007669"/>
    <property type="project" value="TreeGrafter"/>
</dbReference>
<keyword evidence="2" id="KW-0560">Oxidoreductase</keyword>
<evidence type="ECO:0000256" key="3">
    <source>
        <dbReference type="RuleBase" id="RU000363"/>
    </source>
</evidence>
<dbReference type="PANTHER" id="PTHR44229:SF8">
    <property type="entry name" value="ALCOHOL DEHYDROGENASE-RELATED"/>
    <property type="match status" value="1"/>
</dbReference>
<dbReference type="PRINTS" id="PR00081">
    <property type="entry name" value="GDHRDH"/>
</dbReference>
<gene>
    <name evidence="4" type="ORF">RI129_012707</name>
</gene>